<protein>
    <submittedName>
        <fullName evidence="8">MFS transporter</fullName>
    </submittedName>
</protein>
<keyword evidence="5 6" id="KW-0472">Membrane</keyword>
<feature type="transmembrane region" description="Helical" evidence="6">
    <location>
        <begin position="59"/>
        <end position="77"/>
    </location>
</feature>
<gene>
    <name evidence="8" type="ORF">BM613_01275</name>
</gene>
<sequence length="463" mass="50739">MRTRADILEALEESKLQSFHWKTMFTSGMGFFTDAYDLFIIGVVTTILAPIWHLGKAEIGILNATSLIAAALGAIIFGKLADRFGRKSVYGIEVIILTIGALLSATSQNFDQLLFWRFIIGLGIGGDYPTSAIIMSEYANRKNRGRLVTSVFAMQGFGLLVGPLVASGLLVSGLSHDLVWRLMLALGAIPAAAVIYLRRTISETPRYLLEVKRDQEEAAKVVSSLTQRDVSASEDNRGDGWTRSQFWLRVLGTAGSWFFLDIAFYGNSVSSTLIMKSLVSHASLLHTTLVSTLIFLIFAIPGYWVTAFTIDRLGRKTIQMLGFIMMALSFAGLYFIPHITMMTIPFLLIYGLSYFFTEFGPNTTTFVIPSEVFPTRWRAFGDGLSAGAGKMGAFLGALFVPILLSRFSLSGTEGIMAVVCLLGIGTTMLVPELKARSLSAIYHDTDKDQDHSQGKLKGRHAVS</sequence>
<feature type="transmembrane region" description="Helical" evidence="6">
    <location>
        <begin position="246"/>
        <end position="265"/>
    </location>
</feature>
<dbReference type="CDD" id="cd17364">
    <property type="entry name" value="MFS_PhT"/>
    <property type="match status" value="1"/>
</dbReference>
<evidence type="ECO:0000256" key="4">
    <source>
        <dbReference type="ARBA" id="ARBA00022989"/>
    </source>
</evidence>
<dbReference type="GO" id="GO:0005886">
    <property type="term" value="C:plasma membrane"/>
    <property type="evidence" value="ECO:0007669"/>
    <property type="project" value="UniProtKB-SubCell"/>
</dbReference>
<evidence type="ECO:0000256" key="3">
    <source>
        <dbReference type="ARBA" id="ARBA00022692"/>
    </source>
</evidence>
<dbReference type="PANTHER" id="PTHR23508:SF10">
    <property type="entry name" value="CARBOXYLIC ACID TRANSPORTER PROTEIN HOMOLOG"/>
    <property type="match status" value="1"/>
</dbReference>
<evidence type="ECO:0000256" key="6">
    <source>
        <dbReference type="SAM" id="Phobius"/>
    </source>
</evidence>
<dbReference type="Proteomes" id="UP000245380">
    <property type="component" value="Unassembled WGS sequence"/>
</dbReference>
<proteinExistence type="predicted"/>
<comment type="caution">
    <text evidence="8">The sequence shown here is derived from an EMBL/GenBank/DDBJ whole genome shotgun (WGS) entry which is preliminary data.</text>
</comment>
<dbReference type="PROSITE" id="PS00216">
    <property type="entry name" value="SUGAR_TRANSPORT_1"/>
    <property type="match status" value="1"/>
</dbReference>
<dbReference type="InterPro" id="IPR005829">
    <property type="entry name" value="Sugar_transporter_CS"/>
</dbReference>
<dbReference type="InterPro" id="IPR005828">
    <property type="entry name" value="MFS_sugar_transport-like"/>
</dbReference>
<dbReference type="Gene3D" id="1.20.1250.20">
    <property type="entry name" value="MFS general substrate transporter like domains"/>
    <property type="match status" value="1"/>
</dbReference>
<name>A0A2U3DBV3_SULT2</name>
<feature type="transmembrane region" description="Helical" evidence="6">
    <location>
        <begin position="89"/>
        <end position="108"/>
    </location>
</feature>
<keyword evidence="9" id="KW-1185">Reference proteome</keyword>
<keyword evidence="2" id="KW-0813">Transport</keyword>
<feature type="transmembrane region" description="Helical" evidence="6">
    <location>
        <begin position="147"/>
        <end position="166"/>
    </location>
</feature>
<dbReference type="RefSeq" id="WP_245926191.1">
    <property type="nucleotide sequence ID" value="NZ_MPDK01000002.1"/>
</dbReference>
<dbReference type="AlphaFoldDB" id="A0A2U3DBV3"/>
<dbReference type="PROSITE" id="PS00217">
    <property type="entry name" value="SUGAR_TRANSPORT_2"/>
    <property type="match status" value="1"/>
</dbReference>
<reference evidence="8 9" key="1">
    <citation type="submission" date="2016-11" db="EMBL/GenBank/DDBJ databases">
        <title>Comparative genomics of Acidibacillus ferroxidans species.</title>
        <authorList>
            <person name="Oliveira G."/>
            <person name="Nunes G."/>
            <person name="Oliveira R."/>
            <person name="Araujo F."/>
            <person name="Salim A."/>
            <person name="Scholte L."/>
            <person name="Morais D."/>
            <person name="Nancucheo I."/>
            <person name="Johnson D.B."/>
            <person name="Grail B."/>
            <person name="Bittencourt J."/>
            <person name="Valadares R."/>
        </authorList>
    </citation>
    <scope>NUCLEOTIDE SEQUENCE [LARGE SCALE GENOMIC DNA]</scope>
    <source>
        <strain evidence="8 9">Y002</strain>
    </source>
</reference>
<evidence type="ECO:0000256" key="1">
    <source>
        <dbReference type="ARBA" id="ARBA00004651"/>
    </source>
</evidence>
<feature type="transmembrane region" description="Helical" evidence="6">
    <location>
        <begin position="415"/>
        <end position="433"/>
    </location>
</feature>
<evidence type="ECO:0000313" key="8">
    <source>
        <dbReference type="EMBL" id="PWI58756.1"/>
    </source>
</evidence>
<dbReference type="InterPro" id="IPR036259">
    <property type="entry name" value="MFS_trans_sf"/>
</dbReference>
<dbReference type="EMBL" id="MPDK01000002">
    <property type="protein sequence ID" value="PWI58756.1"/>
    <property type="molecule type" value="Genomic_DNA"/>
</dbReference>
<evidence type="ECO:0000313" key="9">
    <source>
        <dbReference type="Proteomes" id="UP000245380"/>
    </source>
</evidence>
<evidence type="ECO:0000259" key="7">
    <source>
        <dbReference type="PROSITE" id="PS50850"/>
    </source>
</evidence>
<feature type="transmembrane region" description="Helical" evidence="6">
    <location>
        <begin position="114"/>
        <end position="135"/>
    </location>
</feature>
<evidence type="ECO:0000256" key="2">
    <source>
        <dbReference type="ARBA" id="ARBA00022448"/>
    </source>
</evidence>
<accession>A0A2U3DBV3</accession>
<organism evidence="8 9">
    <name type="scientific">Sulfoacidibacillus thermotolerans</name>
    <name type="common">Acidibacillus sulfuroxidans</name>
    <dbReference type="NCBI Taxonomy" id="1765684"/>
    <lineage>
        <taxon>Bacteria</taxon>
        <taxon>Bacillati</taxon>
        <taxon>Bacillota</taxon>
        <taxon>Bacilli</taxon>
        <taxon>Bacillales</taxon>
        <taxon>Alicyclobacillaceae</taxon>
        <taxon>Sulfoacidibacillus</taxon>
    </lineage>
</organism>
<comment type="subcellular location">
    <subcellularLocation>
        <location evidence="1">Cell membrane</location>
        <topology evidence="1">Multi-pass membrane protein</topology>
    </subcellularLocation>
</comment>
<keyword evidence="4 6" id="KW-1133">Transmembrane helix</keyword>
<feature type="domain" description="Major facilitator superfamily (MFS) profile" evidence="7">
    <location>
        <begin position="23"/>
        <end position="435"/>
    </location>
</feature>
<feature type="transmembrane region" description="Helical" evidence="6">
    <location>
        <begin position="35"/>
        <end position="53"/>
    </location>
</feature>
<keyword evidence="3 6" id="KW-0812">Transmembrane</keyword>
<evidence type="ECO:0000256" key="5">
    <source>
        <dbReference type="ARBA" id="ARBA00023136"/>
    </source>
</evidence>
<dbReference type="PROSITE" id="PS50850">
    <property type="entry name" value="MFS"/>
    <property type="match status" value="1"/>
</dbReference>
<feature type="transmembrane region" description="Helical" evidence="6">
    <location>
        <begin position="391"/>
        <end position="409"/>
    </location>
</feature>
<dbReference type="InterPro" id="IPR020846">
    <property type="entry name" value="MFS_dom"/>
</dbReference>
<dbReference type="SUPFAM" id="SSF103473">
    <property type="entry name" value="MFS general substrate transporter"/>
    <property type="match status" value="1"/>
</dbReference>
<dbReference type="PANTHER" id="PTHR23508">
    <property type="entry name" value="CARBOXYLIC ACID TRANSPORTER PROTEIN HOMOLOG"/>
    <property type="match status" value="1"/>
</dbReference>
<dbReference type="Pfam" id="PF00083">
    <property type="entry name" value="Sugar_tr"/>
    <property type="match status" value="1"/>
</dbReference>
<dbReference type="GO" id="GO:0046943">
    <property type="term" value="F:carboxylic acid transmembrane transporter activity"/>
    <property type="evidence" value="ECO:0007669"/>
    <property type="project" value="TreeGrafter"/>
</dbReference>
<feature type="transmembrane region" description="Helical" evidence="6">
    <location>
        <begin position="285"/>
        <end position="305"/>
    </location>
</feature>
<feature type="transmembrane region" description="Helical" evidence="6">
    <location>
        <begin position="178"/>
        <end position="197"/>
    </location>
</feature>